<sequence>MQGRAEGRWGRLQGAGYGISDGGREEGDYRRQGVQGRGDRRGARTGDGGEDRGQIMQGRGGWEIVVGRKGQVYRKKEERNRGFSKERKSRCEGHVGVSGEG</sequence>
<proteinExistence type="predicted"/>
<name>A0AAE1BUS7_PETCI</name>
<reference evidence="2" key="1">
    <citation type="submission" date="2023-10" db="EMBL/GenBank/DDBJ databases">
        <title>Genome assemblies of two species of porcelain crab, Petrolisthes cinctipes and Petrolisthes manimaculis (Anomura: Porcellanidae).</title>
        <authorList>
            <person name="Angst P."/>
        </authorList>
    </citation>
    <scope>NUCLEOTIDE SEQUENCE</scope>
    <source>
        <strain evidence="2">PB745_01</strain>
        <tissue evidence="2">Gill</tissue>
    </source>
</reference>
<feature type="compositionally biased region" description="Basic and acidic residues" evidence="1">
    <location>
        <begin position="22"/>
        <end position="53"/>
    </location>
</feature>
<organism evidence="2 3">
    <name type="scientific">Petrolisthes cinctipes</name>
    <name type="common">Flat porcelain crab</name>
    <dbReference type="NCBI Taxonomy" id="88211"/>
    <lineage>
        <taxon>Eukaryota</taxon>
        <taxon>Metazoa</taxon>
        <taxon>Ecdysozoa</taxon>
        <taxon>Arthropoda</taxon>
        <taxon>Crustacea</taxon>
        <taxon>Multicrustacea</taxon>
        <taxon>Malacostraca</taxon>
        <taxon>Eumalacostraca</taxon>
        <taxon>Eucarida</taxon>
        <taxon>Decapoda</taxon>
        <taxon>Pleocyemata</taxon>
        <taxon>Anomura</taxon>
        <taxon>Galatheoidea</taxon>
        <taxon>Porcellanidae</taxon>
        <taxon>Petrolisthes</taxon>
    </lineage>
</organism>
<dbReference type="EMBL" id="JAWQEG010006169">
    <property type="protein sequence ID" value="KAK3855564.1"/>
    <property type="molecule type" value="Genomic_DNA"/>
</dbReference>
<protein>
    <submittedName>
        <fullName evidence="2">Uncharacterized protein</fullName>
    </submittedName>
</protein>
<evidence type="ECO:0000313" key="2">
    <source>
        <dbReference type="EMBL" id="KAK3855564.1"/>
    </source>
</evidence>
<evidence type="ECO:0000313" key="3">
    <source>
        <dbReference type="Proteomes" id="UP001286313"/>
    </source>
</evidence>
<comment type="caution">
    <text evidence="2">The sequence shown here is derived from an EMBL/GenBank/DDBJ whole genome shotgun (WGS) entry which is preliminary data.</text>
</comment>
<dbReference type="AlphaFoldDB" id="A0AAE1BUS7"/>
<gene>
    <name evidence="2" type="ORF">Pcinc_038041</name>
</gene>
<evidence type="ECO:0000256" key="1">
    <source>
        <dbReference type="SAM" id="MobiDB-lite"/>
    </source>
</evidence>
<keyword evidence="3" id="KW-1185">Reference proteome</keyword>
<feature type="region of interest" description="Disordered" evidence="1">
    <location>
        <begin position="77"/>
        <end position="101"/>
    </location>
</feature>
<feature type="region of interest" description="Disordered" evidence="1">
    <location>
        <begin position="1"/>
        <end position="61"/>
    </location>
</feature>
<feature type="compositionally biased region" description="Basic and acidic residues" evidence="1">
    <location>
        <begin position="77"/>
        <end position="93"/>
    </location>
</feature>
<accession>A0AAE1BUS7</accession>
<dbReference type="Proteomes" id="UP001286313">
    <property type="component" value="Unassembled WGS sequence"/>
</dbReference>